<comment type="caution">
    <text evidence="2">The sequence shown here is derived from an EMBL/GenBank/DDBJ whole genome shotgun (WGS) entry which is preliminary data.</text>
</comment>
<sequence length="318" mass="37830">MDQVNDPWQELFESEDITGERNFVPQDEENESQSERSTKSREHSSDPLEILEKIEKPDLFEIQNLEQYEGSYSELLLEDFKEECQEELELNIEKSLEPSSRFESQNPSEEDHESSQNEEESSKENPTARKGAFSENFYRDDKLSKASVRGINHVLKVFFDNEVKIYKKQTKINLKKNSYQFYQWFCIWIEKFRQYFLQEYNIELTYDIKLKIFSVVAYLLRVKTFKSFIQAGFEGAQKRRILKENEKYKKFNDPKNGTSYDRIFALNHPAVKLGKIIIATEDNLLESFWKKLLTRRGTTVPNVNKYKRKIAQKLELEL</sequence>
<accession>A0AAD1UHY0</accession>
<keyword evidence="3" id="KW-1185">Reference proteome</keyword>
<gene>
    <name evidence="2" type="ORF">ECRASSUSDP1_LOCUS10299</name>
</gene>
<dbReference type="AlphaFoldDB" id="A0AAD1UHY0"/>
<feature type="compositionally biased region" description="Acidic residues" evidence="1">
    <location>
        <begin position="108"/>
        <end position="119"/>
    </location>
</feature>
<proteinExistence type="predicted"/>
<feature type="region of interest" description="Disordered" evidence="1">
    <location>
        <begin position="1"/>
        <end position="56"/>
    </location>
</feature>
<evidence type="ECO:0000256" key="1">
    <source>
        <dbReference type="SAM" id="MobiDB-lite"/>
    </source>
</evidence>
<organism evidence="2 3">
    <name type="scientific">Euplotes crassus</name>
    <dbReference type="NCBI Taxonomy" id="5936"/>
    <lineage>
        <taxon>Eukaryota</taxon>
        <taxon>Sar</taxon>
        <taxon>Alveolata</taxon>
        <taxon>Ciliophora</taxon>
        <taxon>Intramacronucleata</taxon>
        <taxon>Spirotrichea</taxon>
        <taxon>Hypotrichia</taxon>
        <taxon>Euplotida</taxon>
        <taxon>Euplotidae</taxon>
        <taxon>Moneuplotes</taxon>
    </lineage>
</organism>
<feature type="compositionally biased region" description="Basic and acidic residues" evidence="1">
    <location>
        <begin position="33"/>
        <end position="56"/>
    </location>
</feature>
<name>A0AAD1UHY0_EUPCR</name>
<feature type="compositionally biased region" description="Polar residues" evidence="1">
    <location>
        <begin position="97"/>
        <end position="107"/>
    </location>
</feature>
<dbReference type="EMBL" id="CAMPGE010010148">
    <property type="protein sequence ID" value="CAI2369002.1"/>
    <property type="molecule type" value="Genomic_DNA"/>
</dbReference>
<reference evidence="2" key="1">
    <citation type="submission" date="2023-07" db="EMBL/GenBank/DDBJ databases">
        <authorList>
            <consortium name="AG Swart"/>
            <person name="Singh M."/>
            <person name="Singh A."/>
            <person name="Seah K."/>
            <person name="Emmerich C."/>
        </authorList>
    </citation>
    <scope>NUCLEOTIDE SEQUENCE</scope>
    <source>
        <strain evidence="2">DP1</strain>
    </source>
</reference>
<dbReference type="Proteomes" id="UP001295684">
    <property type="component" value="Unassembled WGS sequence"/>
</dbReference>
<feature type="region of interest" description="Disordered" evidence="1">
    <location>
        <begin position="95"/>
        <end position="128"/>
    </location>
</feature>
<protein>
    <submittedName>
        <fullName evidence="2">Uncharacterized protein</fullName>
    </submittedName>
</protein>
<evidence type="ECO:0000313" key="3">
    <source>
        <dbReference type="Proteomes" id="UP001295684"/>
    </source>
</evidence>
<evidence type="ECO:0000313" key="2">
    <source>
        <dbReference type="EMBL" id="CAI2369002.1"/>
    </source>
</evidence>